<evidence type="ECO:0000256" key="4">
    <source>
        <dbReference type="ARBA" id="ARBA00019595"/>
    </source>
</evidence>
<dbReference type="PANTHER" id="PTHR21047:SF2">
    <property type="entry name" value="THYMIDINE DIPHOSPHO-4-KETO-RHAMNOSE 3,5-EPIMERASE"/>
    <property type="match status" value="1"/>
</dbReference>
<dbReference type="Pfam" id="PF00908">
    <property type="entry name" value="dTDP_sugar_isom"/>
    <property type="match status" value="1"/>
</dbReference>
<proteinExistence type="inferred from homology"/>
<name>A0A1G9Z0A5_9SPHI</name>
<sequence>MELIETTLPGCVLIKPTVFNDTRGYFYESFNLKKFKNLTGFEVNFVQDNQSLSSYGTIRGLHFQATDHAQAKLVRVLKGEVLDVAIDLRPGSQTFGMHFSVVLSDENKLQLFVPRGFAHGFAVLSSSAEFFYKCDNYYNKQAESGILFNDPDLNIEWGIPEQDILVSEKDRENSPFSVFQ</sequence>
<accession>A0A1G9Z0A5</accession>
<dbReference type="Gene3D" id="2.60.120.10">
    <property type="entry name" value="Jelly Rolls"/>
    <property type="match status" value="1"/>
</dbReference>
<evidence type="ECO:0000256" key="2">
    <source>
        <dbReference type="ARBA" id="ARBA00001997"/>
    </source>
</evidence>
<evidence type="ECO:0000256" key="7">
    <source>
        <dbReference type="RuleBase" id="RU364069"/>
    </source>
</evidence>
<organism evidence="8 9">
    <name type="scientific">Daejeonella rubra</name>
    <dbReference type="NCBI Taxonomy" id="990371"/>
    <lineage>
        <taxon>Bacteria</taxon>
        <taxon>Pseudomonadati</taxon>
        <taxon>Bacteroidota</taxon>
        <taxon>Sphingobacteriia</taxon>
        <taxon>Sphingobacteriales</taxon>
        <taxon>Sphingobacteriaceae</taxon>
        <taxon>Daejeonella</taxon>
    </lineage>
</organism>
<comment type="pathway">
    <text evidence="7">Carbohydrate biosynthesis; dTDP-L-rhamnose biosynthesis.</text>
</comment>
<dbReference type="EMBL" id="FNHH01000048">
    <property type="protein sequence ID" value="SDN14046.1"/>
    <property type="molecule type" value="Genomic_DNA"/>
</dbReference>
<comment type="catalytic activity">
    <reaction evidence="1 7">
        <text>dTDP-4-dehydro-6-deoxy-alpha-D-glucose = dTDP-4-dehydro-beta-L-rhamnose</text>
        <dbReference type="Rhea" id="RHEA:16969"/>
        <dbReference type="ChEBI" id="CHEBI:57649"/>
        <dbReference type="ChEBI" id="CHEBI:62830"/>
        <dbReference type="EC" id="5.1.3.13"/>
    </reaction>
</comment>
<evidence type="ECO:0000256" key="6">
    <source>
        <dbReference type="PIRSR" id="PIRSR600888-3"/>
    </source>
</evidence>
<comment type="similarity">
    <text evidence="7">Belongs to the dTDP-4-dehydrorhamnose 3,5-epimerase family.</text>
</comment>
<protein>
    <recommendedName>
        <fullName evidence="4 7">dTDP-4-dehydrorhamnose 3,5-epimerase</fullName>
        <ecNumber evidence="3 7">5.1.3.13</ecNumber>
    </recommendedName>
    <alternativeName>
        <fullName evidence="7">Thymidine diphospho-4-keto-rhamnose 3,5-epimerase</fullName>
    </alternativeName>
</protein>
<evidence type="ECO:0000256" key="5">
    <source>
        <dbReference type="PIRSR" id="PIRSR600888-1"/>
    </source>
</evidence>
<gene>
    <name evidence="8" type="ORF">SAMN05421813_1486</name>
</gene>
<dbReference type="NCBIfam" id="TIGR01221">
    <property type="entry name" value="rmlC"/>
    <property type="match status" value="1"/>
</dbReference>
<reference evidence="9" key="1">
    <citation type="submission" date="2016-10" db="EMBL/GenBank/DDBJ databases">
        <authorList>
            <person name="Varghese N."/>
            <person name="Submissions S."/>
        </authorList>
    </citation>
    <scope>NUCLEOTIDE SEQUENCE [LARGE SCALE GENOMIC DNA]</scope>
    <source>
        <strain evidence="9">DSM 24536</strain>
    </source>
</reference>
<dbReference type="GO" id="GO:0000271">
    <property type="term" value="P:polysaccharide biosynthetic process"/>
    <property type="evidence" value="ECO:0007669"/>
    <property type="project" value="TreeGrafter"/>
</dbReference>
<evidence type="ECO:0000313" key="8">
    <source>
        <dbReference type="EMBL" id="SDN14046.1"/>
    </source>
</evidence>
<dbReference type="GO" id="GO:0005829">
    <property type="term" value="C:cytosol"/>
    <property type="evidence" value="ECO:0007669"/>
    <property type="project" value="TreeGrafter"/>
</dbReference>
<dbReference type="SUPFAM" id="SSF51182">
    <property type="entry name" value="RmlC-like cupins"/>
    <property type="match status" value="1"/>
</dbReference>
<feature type="active site" description="Proton donor" evidence="5">
    <location>
        <position position="132"/>
    </location>
</feature>
<feature type="site" description="Participates in a stacking interaction with the thymidine ring of dTDP-4-oxo-6-deoxyglucose" evidence="6">
    <location>
        <position position="138"/>
    </location>
</feature>
<dbReference type="OrthoDB" id="9800680at2"/>
<evidence type="ECO:0000256" key="1">
    <source>
        <dbReference type="ARBA" id="ARBA00001298"/>
    </source>
</evidence>
<feature type="active site" description="Proton acceptor" evidence="5">
    <location>
        <position position="62"/>
    </location>
</feature>
<evidence type="ECO:0000313" key="9">
    <source>
        <dbReference type="Proteomes" id="UP000199226"/>
    </source>
</evidence>
<dbReference type="InterPro" id="IPR014710">
    <property type="entry name" value="RmlC-like_jellyroll"/>
</dbReference>
<keyword evidence="9" id="KW-1185">Reference proteome</keyword>
<dbReference type="GO" id="GO:0019305">
    <property type="term" value="P:dTDP-rhamnose biosynthetic process"/>
    <property type="evidence" value="ECO:0007669"/>
    <property type="project" value="UniProtKB-UniRule"/>
</dbReference>
<dbReference type="EC" id="5.1.3.13" evidence="3 7"/>
<dbReference type="InterPro" id="IPR011051">
    <property type="entry name" value="RmlC_Cupin_sf"/>
</dbReference>
<dbReference type="Proteomes" id="UP000199226">
    <property type="component" value="Unassembled WGS sequence"/>
</dbReference>
<dbReference type="AlphaFoldDB" id="A0A1G9Z0A5"/>
<dbReference type="STRING" id="990371.SAMN05421813_1486"/>
<evidence type="ECO:0000256" key="3">
    <source>
        <dbReference type="ARBA" id="ARBA00012098"/>
    </source>
</evidence>
<dbReference type="UniPathway" id="UPA00124"/>
<dbReference type="RefSeq" id="WP_090707221.1">
    <property type="nucleotide sequence ID" value="NZ_FNHH01000048.1"/>
</dbReference>
<dbReference type="CDD" id="cd00438">
    <property type="entry name" value="cupin_RmlC"/>
    <property type="match status" value="1"/>
</dbReference>
<keyword evidence="7" id="KW-0413">Isomerase</keyword>
<comment type="subunit">
    <text evidence="7">Homodimer.</text>
</comment>
<dbReference type="GO" id="GO:0008830">
    <property type="term" value="F:dTDP-4-dehydrorhamnose 3,5-epimerase activity"/>
    <property type="evidence" value="ECO:0007669"/>
    <property type="project" value="UniProtKB-UniRule"/>
</dbReference>
<comment type="function">
    <text evidence="2 7">Catalyzes the epimerization of the C3' and C5'positions of dTDP-6-deoxy-D-xylo-4-hexulose, forming dTDP-6-deoxy-L-lyxo-4-hexulose.</text>
</comment>
<dbReference type="InterPro" id="IPR000888">
    <property type="entry name" value="RmlC-like"/>
</dbReference>
<dbReference type="PANTHER" id="PTHR21047">
    <property type="entry name" value="DTDP-6-DEOXY-D-GLUCOSE-3,5 EPIMERASE"/>
    <property type="match status" value="1"/>
</dbReference>